<dbReference type="EMBL" id="JAUHPX010000003">
    <property type="protein sequence ID" value="MDN4487836.1"/>
    <property type="molecule type" value="Genomic_DNA"/>
</dbReference>
<gene>
    <name evidence="2" type="ORF">QQX10_06605</name>
</gene>
<dbReference type="Proteomes" id="UP001172737">
    <property type="component" value="Unassembled WGS sequence"/>
</dbReference>
<dbReference type="InterPro" id="IPR011991">
    <property type="entry name" value="ArsR-like_HTH"/>
</dbReference>
<dbReference type="Gene3D" id="3.30.420.40">
    <property type="match status" value="2"/>
</dbReference>
<dbReference type="InterPro" id="IPR043129">
    <property type="entry name" value="ATPase_NBD"/>
</dbReference>
<dbReference type="Pfam" id="PF12840">
    <property type="entry name" value="HTH_20"/>
    <property type="match status" value="1"/>
</dbReference>
<dbReference type="CDD" id="cd00090">
    <property type="entry name" value="HTH_ARSR"/>
    <property type="match status" value="1"/>
</dbReference>
<dbReference type="InterPro" id="IPR036388">
    <property type="entry name" value="WH-like_DNA-bd_sf"/>
</dbReference>
<evidence type="ECO:0000313" key="3">
    <source>
        <dbReference type="Proteomes" id="UP001172737"/>
    </source>
</evidence>
<evidence type="ECO:0000313" key="2">
    <source>
        <dbReference type="EMBL" id="MDN4487836.1"/>
    </source>
</evidence>
<evidence type="ECO:0000256" key="1">
    <source>
        <dbReference type="ARBA" id="ARBA00006479"/>
    </source>
</evidence>
<proteinExistence type="inferred from homology"/>
<dbReference type="InterPro" id="IPR049874">
    <property type="entry name" value="ROK_cs"/>
</dbReference>
<protein>
    <submittedName>
        <fullName evidence="2">ROK family transcriptional regulator</fullName>
    </submittedName>
</protein>
<dbReference type="SUPFAM" id="SSF53067">
    <property type="entry name" value="Actin-like ATPase domain"/>
    <property type="match status" value="1"/>
</dbReference>
<dbReference type="Pfam" id="PF00480">
    <property type="entry name" value="ROK"/>
    <property type="match status" value="1"/>
</dbReference>
<reference evidence="2" key="1">
    <citation type="submission" date="2023-06" db="EMBL/GenBank/DDBJ databases">
        <title>Sysu t00039.</title>
        <authorList>
            <person name="Gao L."/>
            <person name="Fang B.-Z."/>
            <person name="Li W.-J."/>
        </authorList>
    </citation>
    <scope>NUCLEOTIDE SEQUENCE</scope>
    <source>
        <strain evidence="2">SYSU T00039</strain>
    </source>
</reference>
<dbReference type="PANTHER" id="PTHR18964:SF173">
    <property type="entry name" value="GLUCOKINASE"/>
    <property type="match status" value="1"/>
</dbReference>
<dbReference type="AlphaFoldDB" id="A0AAW7M9C3"/>
<dbReference type="PANTHER" id="PTHR18964">
    <property type="entry name" value="ROK (REPRESSOR, ORF, KINASE) FAMILY"/>
    <property type="match status" value="1"/>
</dbReference>
<comment type="similarity">
    <text evidence="1">Belongs to the ROK (NagC/XylR) family.</text>
</comment>
<dbReference type="PROSITE" id="PS01125">
    <property type="entry name" value="ROK"/>
    <property type="match status" value="1"/>
</dbReference>
<organism evidence="2 3">
    <name type="scientific">Demequina lignilytica</name>
    <dbReference type="NCBI Taxonomy" id="3051663"/>
    <lineage>
        <taxon>Bacteria</taxon>
        <taxon>Bacillati</taxon>
        <taxon>Actinomycetota</taxon>
        <taxon>Actinomycetes</taxon>
        <taxon>Micrococcales</taxon>
        <taxon>Demequinaceae</taxon>
        <taxon>Demequina</taxon>
    </lineage>
</organism>
<dbReference type="Gene3D" id="1.10.10.10">
    <property type="entry name" value="Winged helix-like DNA-binding domain superfamily/Winged helix DNA-binding domain"/>
    <property type="match status" value="1"/>
</dbReference>
<sequence length="393" mass="40683">MPDTTTSSDLLAVLRDGRSRTKTELAEATDRSRSTVTAHLAKLVEGGIVTQLERTAATKGRPSMLYALAADAGVIVAVELGARHALVALTDLAGGVTAHHRIVVDVVDGPEPVLAAILTEARDLLAAAGRPESDVAGFGIGIPAPVELATGLPVSPPLMPGWDRFDIRAYVRLVFDVPVMVDNDVNVMAVGEGITHWVAEREMLMIKVATGIGAGVVVNQRLVHGADGAAGEIGHIRVSAAGDRVCRCGQTGCLESFASGIGIARTLAEQGVDTDDGRDVVALVRAGSIEATRAVREAGRAIGEALATCISLINPSVIVIGGSIASVGEPLLAGIREVVYQRSQPLASKQLRVVAATDLELAGVTGVSRLVQSQVFHLAGLGARPTPATQRRS</sequence>
<comment type="caution">
    <text evidence="2">The sequence shown here is derived from an EMBL/GenBank/DDBJ whole genome shotgun (WGS) entry which is preliminary data.</text>
</comment>
<name>A0AAW7M9C3_9MICO</name>
<dbReference type="InterPro" id="IPR036390">
    <property type="entry name" value="WH_DNA-bd_sf"/>
</dbReference>
<dbReference type="RefSeq" id="WP_301119224.1">
    <property type="nucleotide sequence ID" value="NZ_JAUHPX010000003.1"/>
</dbReference>
<dbReference type="SUPFAM" id="SSF46785">
    <property type="entry name" value="Winged helix' DNA-binding domain"/>
    <property type="match status" value="1"/>
</dbReference>
<keyword evidence="3" id="KW-1185">Reference proteome</keyword>
<accession>A0AAW7M9C3</accession>
<dbReference type="InterPro" id="IPR000600">
    <property type="entry name" value="ROK"/>
</dbReference>